<accession>B8IRA6</accession>
<evidence type="ECO:0000256" key="2">
    <source>
        <dbReference type="ARBA" id="ARBA00009209"/>
    </source>
</evidence>
<proteinExistence type="inferred from homology"/>
<dbReference type="PRINTS" id="PR00735">
    <property type="entry name" value="GLHYDRLASE8"/>
</dbReference>
<organism evidence="9 10">
    <name type="scientific">Methylobacterium nodulans (strain LMG 21967 / CNCM I-2342 / ORS 2060)</name>
    <dbReference type="NCBI Taxonomy" id="460265"/>
    <lineage>
        <taxon>Bacteria</taxon>
        <taxon>Pseudomonadati</taxon>
        <taxon>Pseudomonadota</taxon>
        <taxon>Alphaproteobacteria</taxon>
        <taxon>Hyphomicrobiales</taxon>
        <taxon>Methylobacteriaceae</taxon>
        <taxon>Methylobacterium</taxon>
    </lineage>
</organism>
<comment type="catalytic activity">
    <reaction evidence="1">
        <text>Endohydrolysis of (1-&gt;4)-beta-D-glucosidic linkages in cellulose, lichenin and cereal beta-D-glucans.</text>
        <dbReference type="EC" id="3.2.1.4"/>
    </reaction>
</comment>
<dbReference type="GO" id="GO:0008810">
    <property type="term" value="F:cellulase activity"/>
    <property type="evidence" value="ECO:0007669"/>
    <property type="project" value="UniProtKB-EC"/>
</dbReference>
<dbReference type="GO" id="GO:0030245">
    <property type="term" value="P:cellulose catabolic process"/>
    <property type="evidence" value="ECO:0007669"/>
    <property type="project" value="UniProtKB-KW"/>
</dbReference>
<dbReference type="InterPro" id="IPR008928">
    <property type="entry name" value="6-hairpin_glycosidase_sf"/>
</dbReference>
<dbReference type="EMBL" id="CP001349">
    <property type="protein sequence ID" value="ACL58646.1"/>
    <property type="molecule type" value="Genomic_DNA"/>
</dbReference>
<dbReference type="AlphaFoldDB" id="B8IRA6"/>
<evidence type="ECO:0000256" key="1">
    <source>
        <dbReference type="ARBA" id="ARBA00000966"/>
    </source>
</evidence>
<dbReference type="InterPro" id="IPR012341">
    <property type="entry name" value="6hp_glycosidase-like_sf"/>
</dbReference>
<dbReference type="EC" id="3.2.1.4" evidence="3"/>
<feature type="region of interest" description="Disordered" evidence="8">
    <location>
        <begin position="104"/>
        <end position="132"/>
    </location>
</feature>
<gene>
    <name evidence="9" type="ordered locus">Mnod_3739</name>
</gene>
<protein>
    <recommendedName>
        <fullName evidence="3">cellulase</fullName>
        <ecNumber evidence="3">3.2.1.4</ecNumber>
    </recommendedName>
</protein>
<keyword evidence="4 9" id="KW-0378">Hydrolase</keyword>
<evidence type="ECO:0000256" key="6">
    <source>
        <dbReference type="ARBA" id="ARBA00023295"/>
    </source>
</evidence>
<keyword evidence="10" id="KW-1185">Reference proteome</keyword>
<evidence type="ECO:0000256" key="8">
    <source>
        <dbReference type="SAM" id="MobiDB-lite"/>
    </source>
</evidence>
<dbReference type="SUPFAM" id="SSF48208">
    <property type="entry name" value="Six-hairpin glycosidases"/>
    <property type="match status" value="1"/>
</dbReference>
<evidence type="ECO:0000313" key="10">
    <source>
        <dbReference type="Proteomes" id="UP000008207"/>
    </source>
</evidence>
<dbReference type="Gene3D" id="1.50.10.10">
    <property type="match status" value="1"/>
</dbReference>
<evidence type="ECO:0000256" key="7">
    <source>
        <dbReference type="ARBA" id="ARBA00023326"/>
    </source>
</evidence>
<keyword evidence="7" id="KW-0119">Carbohydrate metabolism</keyword>
<dbReference type="KEGG" id="mno:Mnod_3739"/>
<dbReference type="Pfam" id="PF01270">
    <property type="entry name" value="Glyco_hydro_8"/>
    <property type="match status" value="1"/>
</dbReference>
<evidence type="ECO:0000256" key="4">
    <source>
        <dbReference type="ARBA" id="ARBA00022801"/>
    </source>
</evidence>
<name>B8IRA6_METNO</name>
<dbReference type="Proteomes" id="UP000008207">
    <property type="component" value="Chromosome"/>
</dbReference>
<dbReference type="HOGENOM" id="CLU_037297_1_0_5"/>
<sequence>MRSPLHPIRPAAQQAKRWHATASLLRLLVCRRFLLENRKALFRNLLRAVPVSAETGTAPKSLMFRAPLRRTGIHFGGERSGRSRCGRLVGIALVAVGITMQAPRAQQPEATTVPPATALPSSPRQDGRATAAAGPTLAGSLADPAAWRLYRSQFVTEQGRIIDSANDRISHSEGQGYGMLLAVAANDRASFERIWGWTRANLMVRPDALMAWRWAPDKRPAVADLNNASDGDILVAWALTEAAEAWGEPSYRTAARRIAVEFGRKAILFKDPHGPLILPAVSGFSAQDRSDGPLVNLSYWVFPAFQRLPIVAPEYDWAAVIRSGLGLVRQARFGPSSLPTEWISAKADVVRPADGFPTLFSYNAIRVPLYLAWAAVGQPEDVAPFRRLWGGIEGERLPIVDTSDGRPAEWLTEPGYGALPALVACAVDNTPWPESLETVQPNQNYYPTTLHLLSLITVRMRYPSCLKR</sequence>
<dbReference type="InterPro" id="IPR002037">
    <property type="entry name" value="Glyco_hydro_8"/>
</dbReference>
<keyword evidence="7" id="KW-0624">Polysaccharide degradation</keyword>
<comment type="similarity">
    <text evidence="2">Belongs to the glycosyl hydrolase 8 (cellulase D) family.</text>
</comment>
<dbReference type="eggNOG" id="COG3405">
    <property type="taxonomic scope" value="Bacteria"/>
</dbReference>
<reference evidence="9 10" key="1">
    <citation type="submission" date="2009-01" db="EMBL/GenBank/DDBJ databases">
        <title>Complete sequence of chromosome of Methylobacterium nodulans ORS 2060.</title>
        <authorList>
            <consortium name="US DOE Joint Genome Institute"/>
            <person name="Lucas S."/>
            <person name="Copeland A."/>
            <person name="Lapidus A."/>
            <person name="Glavina del Rio T."/>
            <person name="Dalin E."/>
            <person name="Tice H."/>
            <person name="Bruce D."/>
            <person name="Goodwin L."/>
            <person name="Pitluck S."/>
            <person name="Sims D."/>
            <person name="Brettin T."/>
            <person name="Detter J.C."/>
            <person name="Han C."/>
            <person name="Larimer F."/>
            <person name="Land M."/>
            <person name="Hauser L."/>
            <person name="Kyrpides N."/>
            <person name="Ivanova N."/>
            <person name="Marx C.J."/>
            <person name="Richardson P."/>
        </authorList>
    </citation>
    <scope>NUCLEOTIDE SEQUENCE [LARGE SCALE GENOMIC DNA]</scope>
    <source>
        <strain evidence="10">LMG 21967 / CNCM I-2342 / ORS 2060</strain>
    </source>
</reference>
<dbReference type="CAZy" id="GH8">
    <property type="family name" value="Glycoside Hydrolase Family 8"/>
</dbReference>
<evidence type="ECO:0000256" key="3">
    <source>
        <dbReference type="ARBA" id="ARBA00012601"/>
    </source>
</evidence>
<keyword evidence="6 9" id="KW-0326">Glycosidase</keyword>
<keyword evidence="5" id="KW-0136">Cellulose degradation</keyword>
<evidence type="ECO:0000256" key="5">
    <source>
        <dbReference type="ARBA" id="ARBA00023001"/>
    </source>
</evidence>
<dbReference type="STRING" id="460265.Mnod_3739"/>
<evidence type="ECO:0000313" key="9">
    <source>
        <dbReference type="EMBL" id="ACL58646.1"/>
    </source>
</evidence>